<reference evidence="2 3" key="1">
    <citation type="submission" date="2019-05" db="EMBL/GenBank/DDBJ databases">
        <title>The compact genome of Giardia muris reveals important steps in the evolution of intestinal protozoan parasites.</title>
        <authorList>
            <person name="Xu F."/>
            <person name="Jimenez-Gonzalez A."/>
            <person name="Einarsson E."/>
            <person name="Astvaldsson A."/>
            <person name="Peirasmaki D."/>
            <person name="Eckmann L."/>
            <person name="Andersson J.O."/>
            <person name="Svard S.G."/>
            <person name="Jerlstrom-Hultqvist J."/>
        </authorList>
    </citation>
    <scope>NUCLEOTIDE SEQUENCE [LARGE SCALE GENOMIC DNA]</scope>
    <source>
        <strain evidence="2 3">Roberts-Thomson</strain>
    </source>
</reference>
<feature type="compositionally biased region" description="Basic and acidic residues" evidence="1">
    <location>
        <begin position="456"/>
        <end position="469"/>
    </location>
</feature>
<comment type="caution">
    <text evidence="2">The sequence shown here is derived from an EMBL/GenBank/DDBJ whole genome shotgun (WGS) entry which is preliminary data.</text>
</comment>
<proteinExistence type="predicted"/>
<evidence type="ECO:0000256" key="1">
    <source>
        <dbReference type="SAM" id="MobiDB-lite"/>
    </source>
</evidence>
<feature type="region of interest" description="Disordered" evidence="1">
    <location>
        <begin position="433"/>
        <end position="485"/>
    </location>
</feature>
<dbReference type="VEuPathDB" id="GiardiaDB:GMRT_12224"/>
<dbReference type="EMBL" id="VDLU01000001">
    <property type="protein sequence ID" value="TNJ30622.1"/>
    <property type="molecule type" value="Genomic_DNA"/>
</dbReference>
<gene>
    <name evidence="2" type="ORF">GMRT_12224</name>
</gene>
<evidence type="ECO:0000313" key="3">
    <source>
        <dbReference type="Proteomes" id="UP000315496"/>
    </source>
</evidence>
<dbReference type="OrthoDB" id="10253413at2759"/>
<sequence length="1010" mass="111145">MIENQDLSGRASTDDSEDPQQILDMLYEVTRLYRGGDEAEASDKLHAMTDLVITASEALASTLFSPEALTCIFRFVGEKAHELSLHLLSFLSVFTHNYHHLESFVVGSQENLDTFLSALDHADNLELASTYADFAREFDLHTHKDLGVLLVNAVVTRMFAATSFDGSQNLGMILRQLLLPNNTHLASILLDYLVSYLNENCGRLMGYPLADEQLDEYLHLIDSRSCYPRRSSVACPSARSSLYGADRKLPRQSFSDAPTLSQEAPIGVLAAVPASYLQASARALSYSTSETISVPMRRRSVTSQTSPTPLVVSPLIGAKPSAPLAQTTSSLDEFLIQITCLAEALPLAFTVVIRLLSDSAPRLCGGSSFGGSSVSTENAFAPHIATTTIGGAYGAGSQVLGQKEADSPEPPSSPLALDIGIDDVRNVRFNDAVQPGPREEPQMHRSLMPPRHKDLKRPSDAFKDKDLDGRALNPFTFDNMGSQGEEETIEETIPPIQKDASNPEMVDTDAHFQSLFNAHFTSEADPRPSEFLLEREQADSDVDATTTFACFGSRNTSSNDLMNCVHRFLQALRIFTARSAIIINDPEVSTFKRVRLVALFGTLGEVAHTYRFSHFFSMLVDTNFYNSLMHLCLKCENMTALHTQAYSLFTMGMGTLREFLLTVPMFTAILHKLQQSYDGNLCHTSAKAKRTSSLAHFSDYLLVNGLYAMKHRTSAVSLFLAVIKYWITYCRIDFSFKGLFVSTRGEDELRKSGDEFRYADSVQYAPNFLAFTGTDVRHTLVHIPGISGLLLESSLKRFLSIFILSNRTSQYFFLLHPVHVIDTPRGSSIKLDLTVPPTVDASVIRSVGMSGLAKDDSFHAALNCDSYMAMSHENPIPLPFLSGTEFMGDSGDLSLNISAHSGRDSQVTSSRKIRTRQTALLQSQLGNLSVTSSSINLSASTSLLAASVSSPESKACSRVQLSPLPAQTETFESFSAYTRNRHEELSDPSDSLDTSILTHYMQTDRQVNDL</sequence>
<organism evidence="2 3">
    <name type="scientific">Giardia muris</name>
    <dbReference type="NCBI Taxonomy" id="5742"/>
    <lineage>
        <taxon>Eukaryota</taxon>
        <taxon>Metamonada</taxon>
        <taxon>Diplomonadida</taxon>
        <taxon>Hexamitidae</taxon>
        <taxon>Giardiinae</taxon>
        <taxon>Giardia</taxon>
    </lineage>
</organism>
<name>A0A4Z1SXY9_GIAMU</name>
<keyword evidence="3" id="KW-1185">Reference proteome</keyword>
<evidence type="ECO:0000313" key="2">
    <source>
        <dbReference type="EMBL" id="TNJ30622.1"/>
    </source>
</evidence>
<dbReference type="Proteomes" id="UP000315496">
    <property type="component" value="Chromosome 1"/>
</dbReference>
<accession>A0A4Z1SXY9</accession>
<protein>
    <submittedName>
        <fullName evidence="2">Uncharacterized protein</fullName>
    </submittedName>
</protein>
<dbReference type="AlphaFoldDB" id="A0A4Z1SXY9"/>